<proteinExistence type="predicted"/>
<dbReference type="Pfam" id="PF01371">
    <property type="entry name" value="Trp_repressor"/>
    <property type="match status" value="1"/>
</dbReference>
<dbReference type="Proteomes" id="UP000230903">
    <property type="component" value="Unassembled WGS sequence"/>
</dbReference>
<dbReference type="PANTHER" id="PTHR40080:SF1">
    <property type="entry name" value="TRPR-LIKE PROTEIN YERC_YECD"/>
    <property type="match status" value="1"/>
</dbReference>
<protein>
    <submittedName>
        <fullName evidence="1">TrpR, YerC/YecD</fullName>
    </submittedName>
</protein>
<accession>A0A2H0UMM4</accession>
<dbReference type="SUPFAM" id="SSF48295">
    <property type="entry name" value="TrpR-like"/>
    <property type="match status" value="1"/>
</dbReference>
<evidence type="ECO:0000313" key="2">
    <source>
        <dbReference type="Proteomes" id="UP000230903"/>
    </source>
</evidence>
<dbReference type="InterPro" id="IPR038116">
    <property type="entry name" value="TrpR-like_sf"/>
</dbReference>
<dbReference type="NCBIfam" id="TIGR02531">
    <property type="entry name" value="yecD_yerC"/>
    <property type="match status" value="1"/>
</dbReference>
<sequence>MNKIRTKTEFIDLYRAIVSLKDENEARAFLRDLLTEPELKEFANRWTAAQMLSQKAPYAEIIKTTGLSSTTVARVSQWLTQGKGGYTAIINRLTINDSHHHNEPFVGRG</sequence>
<dbReference type="InterPro" id="IPR013368">
    <property type="entry name" value="YecD_YerC"/>
</dbReference>
<dbReference type="GO" id="GO:0003700">
    <property type="term" value="F:DNA-binding transcription factor activity"/>
    <property type="evidence" value="ECO:0007669"/>
    <property type="project" value="InterPro"/>
</dbReference>
<reference evidence="2" key="1">
    <citation type="submission" date="2017-09" db="EMBL/GenBank/DDBJ databases">
        <title>Depth-based differentiation of microbial function through sediment-hosted aquifers and enrichment of novel symbionts in the deep terrestrial subsurface.</title>
        <authorList>
            <person name="Probst A.J."/>
            <person name="Ladd B."/>
            <person name="Jarett J.K."/>
            <person name="Geller-Mcgrath D.E."/>
            <person name="Sieber C.M.K."/>
            <person name="Emerson J.B."/>
            <person name="Anantharaman K."/>
            <person name="Thomas B.C."/>
            <person name="Malmstrom R."/>
            <person name="Stieglmeier M."/>
            <person name="Klingl A."/>
            <person name="Woyke T."/>
            <person name="Ryan C.M."/>
            <person name="Banfield J.F."/>
        </authorList>
    </citation>
    <scope>NUCLEOTIDE SEQUENCE [LARGE SCALE GENOMIC DNA]</scope>
</reference>
<dbReference type="AlphaFoldDB" id="A0A2H0UMM4"/>
<dbReference type="PIRSF" id="PIRSF012508">
    <property type="entry name" value="YerC"/>
    <property type="match status" value="1"/>
</dbReference>
<comment type="caution">
    <text evidence="1">The sequence shown here is derived from an EMBL/GenBank/DDBJ whole genome shotgun (WGS) entry which is preliminary data.</text>
</comment>
<dbReference type="InterPro" id="IPR000831">
    <property type="entry name" value="Trp_repress"/>
</dbReference>
<evidence type="ECO:0000313" key="1">
    <source>
        <dbReference type="EMBL" id="PIR87650.1"/>
    </source>
</evidence>
<gene>
    <name evidence="1" type="ORF">COU10_03560</name>
</gene>
<name>A0A2H0UMM4_9BACT</name>
<dbReference type="InterPro" id="IPR010921">
    <property type="entry name" value="Trp_repressor/repl_initiator"/>
</dbReference>
<dbReference type="GO" id="GO:0043565">
    <property type="term" value="F:sequence-specific DNA binding"/>
    <property type="evidence" value="ECO:0007669"/>
    <property type="project" value="InterPro"/>
</dbReference>
<dbReference type="PANTHER" id="PTHR40080">
    <property type="entry name" value="LMO1763 PROTEIN"/>
    <property type="match status" value="1"/>
</dbReference>
<organism evidence="1 2">
    <name type="scientific">Candidatus Harrisonbacteria bacterium CG10_big_fil_rev_8_21_14_0_10_45_28</name>
    <dbReference type="NCBI Taxonomy" id="1974586"/>
    <lineage>
        <taxon>Bacteria</taxon>
        <taxon>Candidatus Harrisoniibacteriota</taxon>
    </lineage>
</organism>
<dbReference type="Gene3D" id="1.10.1270.10">
    <property type="entry name" value="TrpR-like"/>
    <property type="match status" value="1"/>
</dbReference>
<dbReference type="EMBL" id="PFBC01000054">
    <property type="protein sequence ID" value="PIR87650.1"/>
    <property type="molecule type" value="Genomic_DNA"/>
</dbReference>